<feature type="region of interest" description="Disordered" evidence="1">
    <location>
        <begin position="1"/>
        <end position="99"/>
    </location>
</feature>
<feature type="transmembrane region" description="Helical" evidence="2">
    <location>
        <begin position="210"/>
        <end position="233"/>
    </location>
</feature>
<evidence type="ECO:0000313" key="5">
    <source>
        <dbReference type="Proteomes" id="UP000284842"/>
    </source>
</evidence>
<comment type="caution">
    <text evidence="4">The sequence shown here is derived from an EMBL/GenBank/DDBJ whole genome shotgun (WGS) entry which is preliminary data.</text>
</comment>
<gene>
    <name evidence="4" type="ORF">CVT24_002486</name>
</gene>
<feature type="compositionally biased region" description="Basic and acidic residues" evidence="1">
    <location>
        <begin position="71"/>
        <end position="98"/>
    </location>
</feature>
<feature type="transmembrane region" description="Helical" evidence="2">
    <location>
        <begin position="296"/>
        <end position="324"/>
    </location>
</feature>
<dbReference type="OrthoDB" id="3235960at2759"/>
<proteinExistence type="predicted"/>
<dbReference type="AlphaFoldDB" id="A0A409YTQ2"/>
<evidence type="ECO:0000256" key="2">
    <source>
        <dbReference type="SAM" id="Phobius"/>
    </source>
</evidence>
<accession>A0A409YTQ2</accession>
<reference evidence="4 5" key="1">
    <citation type="journal article" date="2018" name="Evol. Lett.">
        <title>Horizontal gene cluster transfer increased hallucinogenic mushroom diversity.</title>
        <authorList>
            <person name="Reynolds H.T."/>
            <person name="Vijayakumar V."/>
            <person name="Gluck-Thaler E."/>
            <person name="Korotkin H.B."/>
            <person name="Matheny P.B."/>
            <person name="Slot J.C."/>
        </authorList>
    </citation>
    <scope>NUCLEOTIDE SEQUENCE [LARGE SCALE GENOMIC DNA]</scope>
    <source>
        <strain evidence="4 5">2629</strain>
    </source>
</reference>
<dbReference type="Pfam" id="PF20153">
    <property type="entry name" value="DUF6535"/>
    <property type="match status" value="1"/>
</dbReference>
<keyword evidence="2" id="KW-0472">Membrane</keyword>
<dbReference type="EMBL" id="NHTK01000662">
    <property type="protein sequence ID" value="PPR06373.1"/>
    <property type="molecule type" value="Genomic_DNA"/>
</dbReference>
<dbReference type="InParanoid" id="A0A409YTQ2"/>
<evidence type="ECO:0000313" key="4">
    <source>
        <dbReference type="EMBL" id="PPR06373.1"/>
    </source>
</evidence>
<dbReference type="InterPro" id="IPR045338">
    <property type="entry name" value="DUF6535"/>
</dbReference>
<dbReference type="Proteomes" id="UP000284842">
    <property type="component" value="Unassembled WGS sequence"/>
</dbReference>
<sequence length="548" mass="62102">MDDRQDSSRARNGNLRARDVEANIVGDLADAHNVDRQPSPVSFSRLTNLSQRPPSTANSRATHERKSKKGQHAEVFEEKGDPRMTTENEKLGTLDEGHPLGSTEQVDHTLPADKNPWTTINHLTKKYDMNMCNAYRDEIQNVLIFAGLFSAVTTSFCVESYTFLSEDPSDATLLLLNKISDQLAAAGQNVSLPNEHSPFEATSSSVRINIFWFGSLCLSLAVVLLGTLCLQWLREYQRYHSMSPREIFAVRNMRFEGLKAWKIPYFVGILPILLQAAVMLFFAGLVELLWRLNHQVAFAITVIVGFAVCLFAVTTLAPAIQFILDRRRGETYLSFSQCPYKSPQSWIVIQTIRRGKKLLKRLREHISGTPHVKSVDVTRASGGVWFKHDIRWIRKRRTTSENLHFDIISGLDWVIKSFRENSEALQAVYSCFRDYSVAYNAPKVCTHITRGFFPDLSGTDLQVTSPHGDGQEKTNHIILDVTSAYLLRYLSKLNVSFNNASLPHRVELYMKLRSTYWHRLSSLGDTQKYICPSPYDLSHEIGADLPEG</sequence>
<feature type="compositionally biased region" description="Polar residues" evidence="1">
    <location>
        <begin position="39"/>
        <end position="60"/>
    </location>
</feature>
<feature type="domain" description="DUF6535" evidence="3">
    <location>
        <begin position="117"/>
        <end position="290"/>
    </location>
</feature>
<evidence type="ECO:0000256" key="1">
    <source>
        <dbReference type="SAM" id="MobiDB-lite"/>
    </source>
</evidence>
<feature type="transmembrane region" description="Helical" evidence="2">
    <location>
        <begin position="263"/>
        <end position="290"/>
    </location>
</feature>
<protein>
    <recommendedName>
        <fullName evidence="3">DUF6535 domain-containing protein</fullName>
    </recommendedName>
</protein>
<keyword evidence="5" id="KW-1185">Reference proteome</keyword>
<dbReference type="STRING" id="181874.A0A409YTQ2"/>
<keyword evidence="2" id="KW-1133">Transmembrane helix</keyword>
<evidence type="ECO:0000259" key="3">
    <source>
        <dbReference type="Pfam" id="PF20153"/>
    </source>
</evidence>
<feature type="transmembrane region" description="Helical" evidence="2">
    <location>
        <begin position="142"/>
        <end position="164"/>
    </location>
</feature>
<name>A0A409YTQ2_9AGAR</name>
<keyword evidence="2" id="KW-0812">Transmembrane</keyword>
<organism evidence="4 5">
    <name type="scientific">Panaeolus cyanescens</name>
    <dbReference type="NCBI Taxonomy" id="181874"/>
    <lineage>
        <taxon>Eukaryota</taxon>
        <taxon>Fungi</taxon>
        <taxon>Dikarya</taxon>
        <taxon>Basidiomycota</taxon>
        <taxon>Agaricomycotina</taxon>
        <taxon>Agaricomycetes</taxon>
        <taxon>Agaricomycetidae</taxon>
        <taxon>Agaricales</taxon>
        <taxon>Agaricineae</taxon>
        <taxon>Galeropsidaceae</taxon>
        <taxon>Panaeolus</taxon>
    </lineage>
</organism>